<dbReference type="EMBL" id="FQZX01000002">
    <property type="protein sequence ID" value="SHK22395.1"/>
    <property type="molecule type" value="Genomic_DNA"/>
</dbReference>
<proteinExistence type="predicted"/>
<dbReference type="GO" id="GO:0005886">
    <property type="term" value="C:plasma membrane"/>
    <property type="evidence" value="ECO:0007669"/>
    <property type="project" value="TreeGrafter"/>
</dbReference>
<dbReference type="InterPro" id="IPR023271">
    <property type="entry name" value="Aquaporin-like"/>
</dbReference>
<dbReference type="OrthoDB" id="261587at2"/>
<keyword evidence="4 6" id="KW-0472">Membrane</keyword>
<protein>
    <submittedName>
        <fullName evidence="7">Formate/nitrite transporter FocA, FNT family</fullName>
    </submittedName>
</protein>
<organism evidence="7 8">
    <name type="scientific">Maribacter aquivivus</name>
    <dbReference type="NCBI Taxonomy" id="228958"/>
    <lineage>
        <taxon>Bacteria</taxon>
        <taxon>Pseudomonadati</taxon>
        <taxon>Bacteroidota</taxon>
        <taxon>Flavobacteriia</taxon>
        <taxon>Flavobacteriales</taxon>
        <taxon>Flavobacteriaceae</taxon>
        <taxon>Maribacter</taxon>
    </lineage>
</organism>
<feature type="transmembrane region" description="Helical" evidence="6">
    <location>
        <begin position="248"/>
        <end position="270"/>
    </location>
</feature>
<evidence type="ECO:0000313" key="8">
    <source>
        <dbReference type="Proteomes" id="UP000184314"/>
    </source>
</evidence>
<feature type="transmembrane region" description="Helical" evidence="6">
    <location>
        <begin position="177"/>
        <end position="198"/>
    </location>
</feature>
<keyword evidence="8" id="KW-1185">Reference proteome</keyword>
<evidence type="ECO:0000256" key="5">
    <source>
        <dbReference type="SAM" id="MobiDB-lite"/>
    </source>
</evidence>
<gene>
    <name evidence="7" type="ORF">SAMN04488007_2430</name>
</gene>
<comment type="subcellular location">
    <subcellularLocation>
        <location evidence="1">Membrane</location>
        <topology evidence="1">Multi-pass membrane protein</topology>
    </subcellularLocation>
</comment>
<evidence type="ECO:0000256" key="1">
    <source>
        <dbReference type="ARBA" id="ARBA00004141"/>
    </source>
</evidence>
<sequence length="283" mass="31488">METEKKEQQDHQKELEKKSEEIKGDNEYSVILSRVIHEGEEIFKIKNKAMFLSAVIAGLEIGFSYFLICAIYYLLNGTIDTTLIFKFFAVVYPVGFILVILGKSALFTEQTSVLALPMLNGQRSIWELFRVWGVVILGNIIGGNIFAVFIGFLAPNLHLFSEGTMVEIGAHVVKEGSWVLLASAVVAGWLMGLLTWLLNSTMNSLTRVVLIIMITGVIGFGGFHHSIVGNIEVFGAFLHSADISFLDYLWFLFLALLGNSIGGAVVVGLFKYRIFESNYEEKV</sequence>
<keyword evidence="3 6" id="KW-1133">Transmembrane helix</keyword>
<feature type="transmembrane region" description="Helical" evidence="6">
    <location>
        <begin position="205"/>
        <end position="228"/>
    </location>
</feature>
<dbReference type="InterPro" id="IPR000292">
    <property type="entry name" value="For/NO2_transpt"/>
</dbReference>
<evidence type="ECO:0000256" key="3">
    <source>
        <dbReference type="ARBA" id="ARBA00022989"/>
    </source>
</evidence>
<reference evidence="8" key="1">
    <citation type="submission" date="2016-11" db="EMBL/GenBank/DDBJ databases">
        <authorList>
            <person name="Varghese N."/>
            <person name="Submissions S."/>
        </authorList>
    </citation>
    <scope>NUCLEOTIDE SEQUENCE [LARGE SCALE GENOMIC DNA]</scope>
    <source>
        <strain evidence="8">DSM 16478</strain>
    </source>
</reference>
<keyword evidence="2 6" id="KW-0812">Transmembrane</keyword>
<evidence type="ECO:0000256" key="6">
    <source>
        <dbReference type="SAM" id="Phobius"/>
    </source>
</evidence>
<evidence type="ECO:0000256" key="4">
    <source>
        <dbReference type="ARBA" id="ARBA00023136"/>
    </source>
</evidence>
<dbReference type="RefSeq" id="WP_073244493.1">
    <property type="nucleotide sequence ID" value="NZ_FQZX01000002.1"/>
</dbReference>
<dbReference type="Gene3D" id="1.20.1080.10">
    <property type="entry name" value="Glycerol uptake facilitator protein"/>
    <property type="match status" value="1"/>
</dbReference>
<feature type="transmembrane region" description="Helical" evidence="6">
    <location>
        <begin position="128"/>
        <end position="157"/>
    </location>
</feature>
<dbReference type="PANTHER" id="PTHR30520:SF2">
    <property type="entry name" value="INNER MEMBRANE PROTEIN YFDC"/>
    <property type="match status" value="1"/>
</dbReference>
<dbReference type="PANTHER" id="PTHR30520">
    <property type="entry name" value="FORMATE TRANSPORTER-RELATED"/>
    <property type="match status" value="1"/>
</dbReference>
<dbReference type="STRING" id="228958.SAMN04488007_2430"/>
<evidence type="ECO:0000313" key="7">
    <source>
        <dbReference type="EMBL" id="SHK22395.1"/>
    </source>
</evidence>
<feature type="region of interest" description="Disordered" evidence="5">
    <location>
        <begin position="1"/>
        <end position="20"/>
    </location>
</feature>
<dbReference type="Pfam" id="PF01226">
    <property type="entry name" value="Form_Nir_trans"/>
    <property type="match status" value="1"/>
</dbReference>
<feature type="transmembrane region" description="Helical" evidence="6">
    <location>
        <begin position="87"/>
        <end position="107"/>
    </location>
</feature>
<evidence type="ECO:0000256" key="2">
    <source>
        <dbReference type="ARBA" id="ARBA00022692"/>
    </source>
</evidence>
<feature type="transmembrane region" description="Helical" evidence="6">
    <location>
        <begin position="51"/>
        <end position="75"/>
    </location>
</feature>
<name>A0A1M6QQE6_9FLAO</name>
<dbReference type="GO" id="GO:0015499">
    <property type="term" value="F:formate transmembrane transporter activity"/>
    <property type="evidence" value="ECO:0007669"/>
    <property type="project" value="TreeGrafter"/>
</dbReference>
<dbReference type="AlphaFoldDB" id="A0A1M6QQE6"/>
<accession>A0A1M6QQE6</accession>
<dbReference type="Proteomes" id="UP000184314">
    <property type="component" value="Unassembled WGS sequence"/>
</dbReference>